<dbReference type="InterPro" id="IPR027417">
    <property type="entry name" value="P-loop_NTPase"/>
</dbReference>
<keyword evidence="6" id="KW-1185">Reference proteome</keyword>
<dbReference type="EMBL" id="JAEMUK010000007">
    <property type="protein sequence ID" value="MBJ7542546.1"/>
    <property type="molecule type" value="Genomic_DNA"/>
</dbReference>
<dbReference type="GO" id="GO:0022857">
    <property type="term" value="F:transmembrane transporter activity"/>
    <property type="evidence" value="ECO:0007669"/>
    <property type="project" value="TreeGrafter"/>
</dbReference>
<dbReference type="SUPFAM" id="SSF52540">
    <property type="entry name" value="P-loop containing nucleoside triphosphate hydrolases"/>
    <property type="match status" value="1"/>
</dbReference>
<evidence type="ECO:0000313" key="5">
    <source>
        <dbReference type="EMBL" id="MBJ7542546.1"/>
    </source>
</evidence>
<evidence type="ECO:0000256" key="3">
    <source>
        <dbReference type="ARBA" id="ARBA00022840"/>
    </source>
</evidence>
<sequence length="253" mass="26817">MIASPLPSTEDKPRRHEGGADIVRIGGVQFTWPGRNPFTLAIDGFSLGQGERLLLIGPSGSGKSTFLSLLAGIAKPDAGKIDVLGCDIARLDGAARDRFRAEHYGIIFQMFNLLPYASVIDNVLLPLSFSPSRKRRAEARGGGRSEAARLLGNLGIEPSLIESGNAASLSVGQQQRVAAARALIGSPEIVIADEPTSSLDRNRQQAFLDLLFTEVEAAGATLIMVSHDESLAGRFSRVADLAEIAQASRGGRS</sequence>
<dbReference type="Pfam" id="PF00005">
    <property type="entry name" value="ABC_tran"/>
    <property type="match status" value="1"/>
</dbReference>
<dbReference type="Gene3D" id="3.40.50.300">
    <property type="entry name" value="P-loop containing nucleotide triphosphate hydrolases"/>
    <property type="match status" value="1"/>
</dbReference>
<evidence type="ECO:0000256" key="2">
    <source>
        <dbReference type="ARBA" id="ARBA00022741"/>
    </source>
</evidence>
<feature type="domain" description="ABC transporter" evidence="4">
    <location>
        <begin position="23"/>
        <end position="253"/>
    </location>
</feature>
<dbReference type="GO" id="GO:0016887">
    <property type="term" value="F:ATP hydrolysis activity"/>
    <property type="evidence" value="ECO:0007669"/>
    <property type="project" value="InterPro"/>
</dbReference>
<dbReference type="Proteomes" id="UP000623250">
    <property type="component" value="Unassembled WGS sequence"/>
</dbReference>
<dbReference type="InterPro" id="IPR017911">
    <property type="entry name" value="MacB-like_ATP-bd"/>
</dbReference>
<dbReference type="PANTHER" id="PTHR24220">
    <property type="entry name" value="IMPORT ATP-BINDING PROTEIN"/>
    <property type="match status" value="1"/>
</dbReference>
<dbReference type="GO" id="GO:0005524">
    <property type="term" value="F:ATP binding"/>
    <property type="evidence" value="ECO:0007669"/>
    <property type="project" value="UniProtKB-KW"/>
</dbReference>
<dbReference type="InterPro" id="IPR003439">
    <property type="entry name" value="ABC_transporter-like_ATP-bd"/>
</dbReference>
<dbReference type="AlphaFoldDB" id="A0A8I1KJ68"/>
<dbReference type="GO" id="GO:0005886">
    <property type="term" value="C:plasma membrane"/>
    <property type="evidence" value="ECO:0007669"/>
    <property type="project" value="TreeGrafter"/>
</dbReference>
<dbReference type="InterPro" id="IPR015854">
    <property type="entry name" value="ABC_transpr_LolD-like"/>
</dbReference>
<evidence type="ECO:0000259" key="4">
    <source>
        <dbReference type="PROSITE" id="PS50893"/>
    </source>
</evidence>
<name>A0A8I1KJ68_9HYPH</name>
<evidence type="ECO:0000313" key="6">
    <source>
        <dbReference type="Proteomes" id="UP000623250"/>
    </source>
</evidence>
<accession>A0A8I1KJ68</accession>
<evidence type="ECO:0000256" key="1">
    <source>
        <dbReference type="ARBA" id="ARBA00022448"/>
    </source>
</evidence>
<gene>
    <name evidence="5" type="ORF">JDN41_03140</name>
</gene>
<keyword evidence="1" id="KW-0813">Transport</keyword>
<dbReference type="InterPro" id="IPR003593">
    <property type="entry name" value="AAA+_ATPase"/>
</dbReference>
<keyword evidence="3 5" id="KW-0067">ATP-binding</keyword>
<dbReference type="SMART" id="SM00382">
    <property type="entry name" value="AAA"/>
    <property type="match status" value="1"/>
</dbReference>
<comment type="caution">
    <text evidence="5">The sequence shown here is derived from an EMBL/GenBank/DDBJ whole genome shotgun (WGS) entry which is preliminary data.</text>
</comment>
<proteinExistence type="predicted"/>
<keyword evidence="2" id="KW-0547">Nucleotide-binding</keyword>
<dbReference type="PROSITE" id="PS50893">
    <property type="entry name" value="ABC_TRANSPORTER_2"/>
    <property type="match status" value="1"/>
</dbReference>
<reference evidence="5 6" key="1">
    <citation type="submission" date="2020-12" db="EMBL/GenBank/DDBJ databases">
        <title>Revised draft genomes of Rhodomicrobium vannielii ATCC 17100 and Rhodomicrobium udaipurense JA643.</title>
        <authorList>
            <person name="Conners E.M."/>
            <person name="Davenport E.J."/>
            <person name="Bose A."/>
        </authorList>
    </citation>
    <scope>NUCLEOTIDE SEQUENCE [LARGE SCALE GENOMIC DNA]</scope>
    <source>
        <strain evidence="5 6">JA643</strain>
    </source>
</reference>
<dbReference type="PANTHER" id="PTHR24220:SF611">
    <property type="entry name" value="ATP-BINDING COMPONENT OF ABC TRANSPORTER-RELATED"/>
    <property type="match status" value="1"/>
</dbReference>
<organism evidence="5 6">
    <name type="scientific">Rhodomicrobium udaipurense</name>
    <dbReference type="NCBI Taxonomy" id="1202716"/>
    <lineage>
        <taxon>Bacteria</taxon>
        <taxon>Pseudomonadati</taxon>
        <taxon>Pseudomonadota</taxon>
        <taxon>Alphaproteobacteria</taxon>
        <taxon>Hyphomicrobiales</taxon>
        <taxon>Hyphomicrobiaceae</taxon>
        <taxon>Rhodomicrobium</taxon>
    </lineage>
</organism>
<dbReference type="CDD" id="cd03255">
    <property type="entry name" value="ABC_MJ0796_LolCDE_FtsE"/>
    <property type="match status" value="1"/>
</dbReference>
<protein>
    <submittedName>
        <fullName evidence="5">ABC transporter ATP-binding protein</fullName>
    </submittedName>
</protein>